<dbReference type="AlphaFoldDB" id="A0A8S8X7C2"/>
<dbReference type="GO" id="GO:0005886">
    <property type="term" value="C:plasma membrane"/>
    <property type="evidence" value="ECO:0007669"/>
    <property type="project" value="UniProtKB-SubCell"/>
</dbReference>
<evidence type="ECO:0000256" key="2">
    <source>
        <dbReference type="ARBA" id="ARBA00022475"/>
    </source>
</evidence>
<dbReference type="Proteomes" id="UP000681075">
    <property type="component" value="Unassembled WGS sequence"/>
</dbReference>
<dbReference type="Pfam" id="PF03788">
    <property type="entry name" value="LrgA"/>
    <property type="match status" value="1"/>
</dbReference>
<comment type="caution">
    <text evidence="7">The sequence shown here is derived from an EMBL/GenBank/DDBJ whole genome shotgun (WGS) entry which is preliminary data.</text>
</comment>
<dbReference type="RefSeq" id="WP_420242591.1">
    <property type="nucleotide sequence ID" value="NZ_BOPV01000001.1"/>
</dbReference>
<dbReference type="InterPro" id="IPR005538">
    <property type="entry name" value="LrgA/CidA"/>
</dbReference>
<organism evidence="7 8">
    <name type="scientific">Roseiterribacter gracilis</name>
    <dbReference type="NCBI Taxonomy" id="2812848"/>
    <lineage>
        <taxon>Bacteria</taxon>
        <taxon>Pseudomonadati</taxon>
        <taxon>Pseudomonadota</taxon>
        <taxon>Alphaproteobacteria</taxon>
        <taxon>Rhodospirillales</taxon>
        <taxon>Roseiterribacteraceae</taxon>
        <taxon>Roseiterribacter</taxon>
    </lineage>
</organism>
<gene>
    <name evidence="7" type="ORF">TMPK1_17250</name>
</gene>
<name>A0A8S8X7C2_9PROT</name>
<keyword evidence="8" id="KW-1185">Reference proteome</keyword>
<evidence type="ECO:0000313" key="8">
    <source>
        <dbReference type="Proteomes" id="UP000681075"/>
    </source>
</evidence>
<evidence type="ECO:0000313" key="7">
    <source>
        <dbReference type="EMBL" id="GIL39488.1"/>
    </source>
</evidence>
<sequence length="126" mass="13157">MLVAFTLLLGFQLAGEVIVGLTGWPLPGPVLGMLFLVAFLTVRGAVPDALDKLSAALLQHLLLLFVPAGVGVIVYAALLAREWFAVLVALFVSTIATIAVTGLVAQALLKRQARNTLVSPLPEGEG</sequence>
<keyword evidence="4 6" id="KW-1133">Transmembrane helix</keyword>
<evidence type="ECO:0000256" key="1">
    <source>
        <dbReference type="ARBA" id="ARBA00004651"/>
    </source>
</evidence>
<dbReference type="PANTHER" id="PTHR33931">
    <property type="entry name" value="HOLIN-LIKE PROTEIN CIDA-RELATED"/>
    <property type="match status" value="1"/>
</dbReference>
<feature type="transmembrane region" description="Helical" evidence="6">
    <location>
        <begin position="24"/>
        <end position="46"/>
    </location>
</feature>
<feature type="transmembrane region" description="Helical" evidence="6">
    <location>
        <begin position="84"/>
        <end position="109"/>
    </location>
</feature>
<keyword evidence="2" id="KW-1003">Cell membrane</keyword>
<feature type="transmembrane region" description="Helical" evidence="6">
    <location>
        <begin position="58"/>
        <end position="78"/>
    </location>
</feature>
<dbReference type="PANTHER" id="PTHR33931:SF2">
    <property type="entry name" value="HOLIN-LIKE PROTEIN CIDA"/>
    <property type="match status" value="1"/>
</dbReference>
<protein>
    <submittedName>
        <fullName evidence="7">Murein hydrolase transporter LrgA</fullName>
    </submittedName>
</protein>
<keyword evidence="3 6" id="KW-0812">Transmembrane</keyword>
<accession>A0A8S8X7C2</accession>
<keyword evidence="5 6" id="KW-0472">Membrane</keyword>
<dbReference type="GO" id="GO:0016787">
    <property type="term" value="F:hydrolase activity"/>
    <property type="evidence" value="ECO:0007669"/>
    <property type="project" value="UniProtKB-KW"/>
</dbReference>
<comment type="subcellular location">
    <subcellularLocation>
        <location evidence="1">Cell membrane</location>
        <topology evidence="1">Multi-pass membrane protein</topology>
    </subcellularLocation>
</comment>
<evidence type="ECO:0000256" key="4">
    <source>
        <dbReference type="ARBA" id="ARBA00022989"/>
    </source>
</evidence>
<evidence type="ECO:0000256" key="6">
    <source>
        <dbReference type="SAM" id="Phobius"/>
    </source>
</evidence>
<keyword evidence="7" id="KW-0378">Hydrolase</keyword>
<proteinExistence type="predicted"/>
<dbReference type="EMBL" id="BOPV01000001">
    <property type="protein sequence ID" value="GIL39488.1"/>
    <property type="molecule type" value="Genomic_DNA"/>
</dbReference>
<reference evidence="7" key="1">
    <citation type="submission" date="2021-02" db="EMBL/GenBank/DDBJ databases">
        <title>Genome sequence of Rhodospirillales sp. strain TMPK1 isolated from soil.</title>
        <authorList>
            <person name="Nakai R."/>
            <person name="Kusada H."/>
            <person name="Tamaki H."/>
        </authorList>
    </citation>
    <scope>NUCLEOTIDE SEQUENCE</scope>
    <source>
        <strain evidence="7">TMPK1</strain>
    </source>
</reference>
<evidence type="ECO:0000256" key="3">
    <source>
        <dbReference type="ARBA" id="ARBA00022692"/>
    </source>
</evidence>
<evidence type="ECO:0000256" key="5">
    <source>
        <dbReference type="ARBA" id="ARBA00023136"/>
    </source>
</evidence>